<sequence length="53" mass="6058">MAPPPPVLDKNKRVIPLLDPYTERALDQAYAEQYGTASLFLNIFLTFIKFTTK</sequence>
<dbReference type="EMBL" id="UZAJ01044094">
    <property type="protein sequence ID" value="VDP27259.1"/>
    <property type="molecule type" value="Genomic_DNA"/>
</dbReference>
<accession>A0A183I8P3</accession>
<dbReference type="Proteomes" id="UP000267606">
    <property type="component" value="Unassembled WGS sequence"/>
</dbReference>
<name>A0A183I8P3_9BILA</name>
<dbReference type="AlphaFoldDB" id="A0A183I8P3"/>
<reference evidence="3" key="1">
    <citation type="submission" date="2016-06" db="UniProtKB">
        <authorList>
            <consortium name="WormBaseParasite"/>
        </authorList>
    </citation>
    <scope>IDENTIFICATION</scope>
</reference>
<evidence type="ECO:0000313" key="3">
    <source>
        <dbReference type="WBParaSite" id="OFLC_0001611801-mRNA-1"/>
    </source>
</evidence>
<protein>
    <submittedName>
        <fullName evidence="1 3">Uncharacterized protein</fullName>
    </submittedName>
</protein>
<evidence type="ECO:0000313" key="1">
    <source>
        <dbReference type="EMBL" id="VDP27259.1"/>
    </source>
</evidence>
<gene>
    <name evidence="1" type="ORF">OFLC_LOCUS16104</name>
</gene>
<proteinExistence type="predicted"/>
<evidence type="ECO:0000313" key="2">
    <source>
        <dbReference type="Proteomes" id="UP000267606"/>
    </source>
</evidence>
<organism evidence="3">
    <name type="scientific">Onchocerca flexuosa</name>
    <dbReference type="NCBI Taxonomy" id="387005"/>
    <lineage>
        <taxon>Eukaryota</taxon>
        <taxon>Metazoa</taxon>
        <taxon>Ecdysozoa</taxon>
        <taxon>Nematoda</taxon>
        <taxon>Chromadorea</taxon>
        <taxon>Rhabditida</taxon>
        <taxon>Spirurina</taxon>
        <taxon>Spiruromorpha</taxon>
        <taxon>Filarioidea</taxon>
        <taxon>Onchocercidae</taxon>
        <taxon>Onchocerca</taxon>
    </lineage>
</organism>
<keyword evidence="2" id="KW-1185">Reference proteome</keyword>
<dbReference type="WBParaSite" id="OFLC_0001611801-mRNA-1">
    <property type="protein sequence ID" value="OFLC_0001611801-mRNA-1"/>
    <property type="gene ID" value="OFLC_0001611801"/>
</dbReference>
<dbReference type="STRING" id="387005.A0A183I8P3"/>
<reference evidence="1 2" key="2">
    <citation type="submission" date="2018-11" db="EMBL/GenBank/DDBJ databases">
        <authorList>
            <consortium name="Pathogen Informatics"/>
        </authorList>
    </citation>
    <scope>NUCLEOTIDE SEQUENCE [LARGE SCALE GENOMIC DNA]</scope>
</reference>